<feature type="transmembrane region" description="Helical" evidence="8">
    <location>
        <begin position="244"/>
        <end position="272"/>
    </location>
</feature>
<dbReference type="PANTHER" id="PTHR32468">
    <property type="entry name" value="CATION/H + ANTIPORTER"/>
    <property type="match status" value="1"/>
</dbReference>
<organism evidence="10 11">
    <name type="scientific">Streptomyces caelestis</name>
    <dbReference type="NCBI Taxonomy" id="36816"/>
    <lineage>
        <taxon>Bacteria</taxon>
        <taxon>Bacillati</taxon>
        <taxon>Actinomycetota</taxon>
        <taxon>Actinomycetes</taxon>
        <taxon>Kitasatosporales</taxon>
        <taxon>Streptomycetaceae</taxon>
        <taxon>Streptomyces</taxon>
    </lineage>
</organism>
<evidence type="ECO:0000256" key="2">
    <source>
        <dbReference type="ARBA" id="ARBA00022448"/>
    </source>
</evidence>
<dbReference type="Pfam" id="PF00999">
    <property type="entry name" value="Na_H_Exchanger"/>
    <property type="match status" value="1"/>
</dbReference>
<keyword evidence="6 8" id="KW-0472">Membrane</keyword>
<accession>A0A7W9LWE0</accession>
<dbReference type="InterPro" id="IPR050794">
    <property type="entry name" value="CPA2_transporter"/>
</dbReference>
<evidence type="ECO:0000313" key="11">
    <source>
        <dbReference type="Proteomes" id="UP000590647"/>
    </source>
</evidence>
<dbReference type="PANTHER" id="PTHR32468:SF0">
    <property type="entry name" value="K(+)_H(+) ANTIPORTER 1"/>
    <property type="match status" value="1"/>
</dbReference>
<keyword evidence="3 8" id="KW-0812">Transmembrane</keyword>
<evidence type="ECO:0000313" key="10">
    <source>
        <dbReference type="EMBL" id="MBB5798539.1"/>
    </source>
</evidence>
<dbReference type="Proteomes" id="UP000590647">
    <property type="component" value="Unassembled WGS sequence"/>
</dbReference>
<comment type="subcellular location">
    <subcellularLocation>
        <location evidence="1">Membrane</location>
        <topology evidence="1">Multi-pass membrane protein</topology>
    </subcellularLocation>
</comment>
<feature type="region of interest" description="Disordered" evidence="7">
    <location>
        <begin position="411"/>
        <end position="438"/>
    </location>
</feature>
<name>A0A7W9LWE0_9ACTN</name>
<sequence>MSTEAVVAHVVGVIGLIMLVSSVLGSVVARFKQPTVIGQILTGILLGPTLLGRLPYGVADRLFPDEILPYLSVLAQVAVVIFMFVVGYEIDFRVLRGHSGAVSLVVCGCLLVPMALGAGAVLMLPSAFTALGEDGTGSRSFVLFLAVAVSVTALPVLAAIVRERGIAGTVPGQLAMTAAGIMDLVVWVALAAAVAGSSHTAGRPVWLTALLAAALILGLAGVVRPALRWWTERSSARLLDQVPLAVVLMTGCAWATSSLGLHTVFGGFLAGLVMPRPGGYQDADLLKSMEGASRVLLPLFFVVTGLSLDIAALGGAGLAVLGLILCIAVVGKAVPAYASARLARLGRQDSATVAVLLNTRGLTELIALDVGLTAGIIHQRLFVVLVLMALITTAMTGPLLSLLDGRRRAGHGGTTGAGPTSAEQPRWSEETDVIHRPT</sequence>
<dbReference type="InterPro" id="IPR006153">
    <property type="entry name" value="Cation/H_exchanger_TM"/>
</dbReference>
<evidence type="ECO:0000256" key="8">
    <source>
        <dbReference type="SAM" id="Phobius"/>
    </source>
</evidence>
<keyword evidence="11" id="KW-1185">Reference proteome</keyword>
<evidence type="ECO:0000259" key="9">
    <source>
        <dbReference type="Pfam" id="PF00999"/>
    </source>
</evidence>
<evidence type="ECO:0000256" key="5">
    <source>
        <dbReference type="ARBA" id="ARBA00023065"/>
    </source>
</evidence>
<keyword evidence="4 8" id="KW-1133">Transmembrane helix</keyword>
<feature type="transmembrane region" description="Helical" evidence="8">
    <location>
        <begin position="318"/>
        <end position="338"/>
    </location>
</feature>
<feature type="transmembrane region" description="Helical" evidence="8">
    <location>
        <begin position="173"/>
        <end position="193"/>
    </location>
</feature>
<evidence type="ECO:0000256" key="4">
    <source>
        <dbReference type="ARBA" id="ARBA00022989"/>
    </source>
</evidence>
<dbReference type="GO" id="GO:0015297">
    <property type="term" value="F:antiporter activity"/>
    <property type="evidence" value="ECO:0007669"/>
    <property type="project" value="InterPro"/>
</dbReference>
<feature type="transmembrane region" description="Helical" evidence="8">
    <location>
        <begin position="381"/>
        <end position="403"/>
    </location>
</feature>
<dbReference type="AlphaFoldDB" id="A0A7W9LWE0"/>
<feature type="transmembrane region" description="Helical" evidence="8">
    <location>
        <begin position="67"/>
        <end position="88"/>
    </location>
</feature>
<dbReference type="GO" id="GO:1902600">
    <property type="term" value="P:proton transmembrane transport"/>
    <property type="evidence" value="ECO:0007669"/>
    <property type="project" value="InterPro"/>
</dbReference>
<feature type="transmembrane region" description="Helical" evidence="8">
    <location>
        <begin position="205"/>
        <end position="223"/>
    </location>
</feature>
<proteinExistence type="predicted"/>
<gene>
    <name evidence="10" type="ORF">HDA41_006503</name>
</gene>
<evidence type="ECO:0000256" key="1">
    <source>
        <dbReference type="ARBA" id="ARBA00004141"/>
    </source>
</evidence>
<feature type="transmembrane region" description="Helical" evidence="8">
    <location>
        <begin position="36"/>
        <end position="55"/>
    </location>
</feature>
<evidence type="ECO:0000256" key="6">
    <source>
        <dbReference type="ARBA" id="ARBA00023136"/>
    </source>
</evidence>
<feature type="compositionally biased region" description="Basic and acidic residues" evidence="7">
    <location>
        <begin position="426"/>
        <end position="438"/>
    </location>
</feature>
<feature type="transmembrane region" description="Helical" evidence="8">
    <location>
        <begin position="6"/>
        <end position="29"/>
    </location>
</feature>
<keyword evidence="2" id="KW-0813">Transport</keyword>
<feature type="transmembrane region" description="Helical" evidence="8">
    <location>
        <begin position="100"/>
        <end position="121"/>
    </location>
</feature>
<evidence type="ECO:0000256" key="3">
    <source>
        <dbReference type="ARBA" id="ARBA00022692"/>
    </source>
</evidence>
<dbReference type="RefSeq" id="WP_184990268.1">
    <property type="nucleotide sequence ID" value="NZ_JACHNE010000001.1"/>
</dbReference>
<dbReference type="InterPro" id="IPR038770">
    <property type="entry name" value="Na+/solute_symporter_sf"/>
</dbReference>
<feature type="domain" description="Cation/H+ exchanger transmembrane" evidence="9">
    <location>
        <begin position="21"/>
        <end position="400"/>
    </location>
</feature>
<keyword evidence="5" id="KW-0406">Ion transport</keyword>
<evidence type="ECO:0000256" key="7">
    <source>
        <dbReference type="SAM" id="MobiDB-lite"/>
    </source>
</evidence>
<dbReference type="Gene3D" id="1.20.1530.20">
    <property type="match status" value="1"/>
</dbReference>
<protein>
    <submittedName>
        <fullName evidence="10">Kef-type K+ transport system membrane component KefB</fullName>
    </submittedName>
</protein>
<reference evidence="10 11" key="1">
    <citation type="submission" date="2020-08" db="EMBL/GenBank/DDBJ databases">
        <title>Sequencing the genomes of 1000 actinobacteria strains.</title>
        <authorList>
            <person name="Klenk H.-P."/>
        </authorList>
    </citation>
    <scope>NUCLEOTIDE SEQUENCE [LARGE SCALE GENOMIC DNA]</scope>
    <source>
        <strain evidence="10 11">DSM 40084</strain>
    </source>
</reference>
<feature type="transmembrane region" description="Helical" evidence="8">
    <location>
        <begin position="141"/>
        <end position="161"/>
    </location>
</feature>
<dbReference type="GO" id="GO:0016020">
    <property type="term" value="C:membrane"/>
    <property type="evidence" value="ECO:0007669"/>
    <property type="project" value="UniProtKB-SubCell"/>
</dbReference>
<dbReference type="EMBL" id="JACHNE010000001">
    <property type="protein sequence ID" value="MBB5798539.1"/>
    <property type="molecule type" value="Genomic_DNA"/>
</dbReference>
<comment type="caution">
    <text evidence="10">The sequence shown here is derived from an EMBL/GenBank/DDBJ whole genome shotgun (WGS) entry which is preliminary data.</text>
</comment>